<accession>A0ABW2W0M1</accession>
<name>A0ABW2W0M1_9ACTN</name>
<dbReference type="SUPFAM" id="SSF48371">
    <property type="entry name" value="ARM repeat"/>
    <property type="match status" value="1"/>
</dbReference>
<keyword evidence="2" id="KW-1185">Reference proteome</keyword>
<dbReference type="InterPro" id="IPR011989">
    <property type="entry name" value="ARM-like"/>
</dbReference>
<dbReference type="RefSeq" id="WP_381263589.1">
    <property type="nucleotide sequence ID" value="NZ_JBHTBI010000080.1"/>
</dbReference>
<evidence type="ECO:0000313" key="1">
    <source>
        <dbReference type="EMBL" id="MFD0289727.1"/>
    </source>
</evidence>
<sequence length="279" mass="30126">MSYSRVAFLTAHVLRLADDPLLAVRVCAAEAVEALLDHAPDSALDAADRLLAHPDANIHNAITTQRLLIKALTRAPARFAPHLKRALHAAGATAELAGQSWAVASLNGYLTNELPATPQDLSAQARRGAAAVFAEHPDRSPFLAGLFEDPDEQTRTNASQALRHVFSLPAPQANDLISAFVDSLAFSADSEHLSFALYEHTGMLPAIAVDVCERIVRPAGSELGDIRTHRAAEGHYLVSVVLRLYRQSPPSLRRRCLDLIDMFSQAGAHSLLTALDSER</sequence>
<proteinExistence type="predicted"/>
<dbReference type="Gene3D" id="1.25.10.10">
    <property type="entry name" value="Leucine-rich Repeat Variant"/>
    <property type="match status" value="1"/>
</dbReference>
<reference evidence="2" key="1">
    <citation type="journal article" date="2019" name="Int. J. Syst. Evol. Microbiol.">
        <title>The Global Catalogue of Microorganisms (GCM) 10K type strain sequencing project: providing services to taxonomists for standard genome sequencing and annotation.</title>
        <authorList>
            <consortium name="The Broad Institute Genomics Platform"/>
            <consortium name="The Broad Institute Genome Sequencing Center for Infectious Disease"/>
            <person name="Wu L."/>
            <person name="Ma J."/>
        </authorList>
    </citation>
    <scope>NUCLEOTIDE SEQUENCE [LARGE SCALE GENOMIC DNA]</scope>
    <source>
        <strain evidence="2">CGMCC 4.7198</strain>
    </source>
</reference>
<gene>
    <name evidence="1" type="ORF">ACFQZP_50760</name>
</gene>
<protein>
    <recommendedName>
        <fullName evidence="3">HEAT repeat domain-containing protein</fullName>
    </recommendedName>
</protein>
<evidence type="ECO:0000313" key="2">
    <source>
        <dbReference type="Proteomes" id="UP001596957"/>
    </source>
</evidence>
<dbReference type="InterPro" id="IPR016024">
    <property type="entry name" value="ARM-type_fold"/>
</dbReference>
<dbReference type="Proteomes" id="UP001596957">
    <property type="component" value="Unassembled WGS sequence"/>
</dbReference>
<organism evidence="1 2">
    <name type="scientific">Streptomyces lutosisoli</name>
    <dbReference type="NCBI Taxonomy" id="2665721"/>
    <lineage>
        <taxon>Bacteria</taxon>
        <taxon>Bacillati</taxon>
        <taxon>Actinomycetota</taxon>
        <taxon>Actinomycetes</taxon>
        <taxon>Kitasatosporales</taxon>
        <taxon>Streptomycetaceae</taxon>
        <taxon>Streptomyces</taxon>
    </lineage>
</organism>
<dbReference type="EMBL" id="JBHTEC010000011">
    <property type="protein sequence ID" value="MFD0289727.1"/>
    <property type="molecule type" value="Genomic_DNA"/>
</dbReference>
<evidence type="ECO:0008006" key="3">
    <source>
        <dbReference type="Google" id="ProtNLM"/>
    </source>
</evidence>
<comment type="caution">
    <text evidence="1">The sequence shown here is derived from an EMBL/GenBank/DDBJ whole genome shotgun (WGS) entry which is preliminary data.</text>
</comment>